<name>A0A811PF20_9POAL</name>
<gene>
    <name evidence="2" type="ORF">NCGR_LOCUS27479</name>
</gene>
<comment type="caution">
    <text evidence="2">The sequence shown here is derived from an EMBL/GenBank/DDBJ whole genome shotgun (WGS) entry which is preliminary data.</text>
</comment>
<protein>
    <submittedName>
        <fullName evidence="2">Uncharacterized protein</fullName>
    </submittedName>
</protein>
<evidence type="ECO:0000313" key="2">
    <source>
        <dbReference type="EMBL" id="CAD6241807.1"/>
    </source>
</evidence>
<feature type="region of interest" description="Disordered" evidence="1">
    <location>
        <begin position="1"/>
        <end position="34"/>
    </location>
</feature>
<feature type="compositionally biased region" description="Low complexity" evidence="1">
    <location>
        <begin position="17"/>
        <end position="34"/>
    </location>
</feature>
<reference evidence="2" key="1">
    <citation type="submission" date="2020-10" db="EMBL/GenBank/DDBJ databases">
        <authorList>
            <person name="Han B."/>
            <person name="Lu T."/>
            <person name="Zhao Q."/>
            <person name="Huang X."/>
            <person name="Zhao Y."/>
        </authorList>
    </citation>
    <scope>NUCLEOTIDE SEQUENCE</scope>
</reference>
<sequence length="104" mass="10769">MARLGVAGLSATQPRLSATPEPATPTASISSSPSSFSARLLCSDFDLISSFRGILSPDAVCTTITIQGTSFVASITIQESLLGTSSTCHYHVLWDVNTFAADSG</sequence>
<accession>A0A811PF20</accession>
<organism evidence="2 3">
    <name type="scientific">Miscanthus lutarioriparius</name>
    <dbReference type="NCBI Taxonomy" id="422564"/>
    <lineage>
        <taxon>Eukaryota</taxon>
        <taxon>Viridiplantae</taxon>
        <taxon>Streptophyta</taxon>
        <taxon>Embryophyta</taxon>
        <taxon>Tracheophyta</taxon>
        <taxon>Spermatophyta</taxon>
        <taxon>Magnoliopsida</taxon>
        <taxon>Liliopsida</taxon>
        <taxon>Poales</taxon>
        <taxon>Poaceae</taxon>
        <taxon>PACMAD clade</taxon>
        <taxon>Panicoideae</taxon>
        <taxon>Andropogonodae</taxon>
        <taxon>Andropogoneae</taxon>
        <taxon>Saccharinae</taxon>
        <taxon>Miscanthus</taxon>
    </lineage>
</organism>
<dbReference type="AlphaFoldDB" id="A0A811PF20"/>
<proteinExistence type="predicted"/>
<evidence type="ECO:0000313" key="3">
    <source>
        <dbReference type="Proteomes" id="UP000604825"/>
    </source>
</evidence>
<keyword evidence="3" id="KW-1185">Reference proteome</keyword>
<evidence type="ECO:0000256" key="1">
    <source>
        <dbReference type="SAM" id="MobiDB-lite"/>
    </source>
</evidence>
<dbReference type="Proteomes" id="UP000604825">
    <property type="component" value="Unassembled WGS sequence"/>
</dbReference>
<dbReference type="EMBL" id="CAJGYO010000007">
    <property type="protein sequence ID" value="CAD6241807.1"/>
    <property type="molecule type" value="Genomic_DNA"/>
</dbReference>